<dbReference type="InterPro" id="IPR036291">
    <property type="entry name" value="NAD(P)-bd_dom_sf"/>
</dbReference>
<reference evidence="1 2" key="1">
    <citation type="submission" date="2014-04" db="EMBL/GenBank/DDBJ databases">
        <authorList>
            <consortium name="DOE Joint Genome Institute"/>
            <person name="Kuo A."/>
            <person name="Kohler A."/>
            <person name="Jargeat P."/>
            <person name="Nagy L.G."/>
            <person name="Floudas D."/>
            <person name="Copeland A."/>
            <person name="Barry K.W."/>
            <person name="Cichocki N."/>
            <person name="Veneault-Fourrey C."/>
            <person name="LaButti K."/>
            <person name="Lindquist E.A."/>
            <person name="Lipzen A."/>
            <person name="Lundell T."/>
            <person name="Morin E."/>
            <person name="Murat C."/>
            <person name="Sun H."/>
            <person name="Tunlid A."/>
            <person name="Henrissat B."/>
            <person name="Grigoriev I.V."/>
            <person name="Hibbett D.S."/>
            <person name="Martin F."/>
            <person name="Nordberg H.P."/>
            <person name="Cantor M.N."/>
            <person name="Hua S.X."/>
        </authorList>
    </citation>
    <scope>NUCLEOTIDE SEQUENCE [LARGE SCALE GENOMIC DNA]</scope>
    <source>
        <strain evidence="1 2">Ve08.2h10</strain>
    </source>
</reference>
<evidence type="ECO:0000313" key="1">
    <source>
        <dbReference type="EMBL" id="KIK80071.1"/>
    </source>
</evidence>
<dbReference type="InParanoid" id="A0A0D0D8L2"/>
<evidence type="ECO:0008006" key="3">
    <source>
        <dbReference type="Google" id="ProtNLM"/>
    </source>
</evidence>
<organism evidence="1 2">
    <name type="scientific">Paxillus rubicundulus Ve08.2h10</name>
    <dbReference type="NCBI Taxonomy" id="930991"/>
    <lineage>
        <taxon>Eukaryota</taxon>
        <taxon>Fungi</taxon>
        <taxon>Dikarya</taxon>
        <taxon>Basidiomycota</taxon>
        <taxon>Agaricomycotina</taxon>
        <taxon>Agaricomycetes</taxon>
        <taxon>Agaricomycetidae</taxon>
        <taxon>Boletales</taxon>
        <taxon>Paxilineae</taxon>
        <taxon>Paxillaceae</taxon>
        <taxon>Paxillus</taxon>
    </lineage>
</organism>
<accession>A0A0D0D8L2</accession>
<reference evidence="2" key="2">
    <citation type="submission" date="2015-01" db="EMBL/GenBank/DDBJ databases">
        <title>Evolutionary Origins and Diversification of the Mycorrhizal Mutualists.</title>
        <authorList>
            <consortium name="DOE Joint Genome Institute"/>
            <consortium name="Mycorrhizal Genomics Consortium"/>
            <person name="Kohler A."/>
            <person name="Kuo A."/>
            <person name="Nagy L.G."/>
            <person name="Floudas D."/>
            <person name="Copeland A."/>
            <person name="Barry K.W."/>
            <person name="Cichocki N."/>
            <person name="Veneault-Fourrey C."/>
            <person name="LaButti K."/>
            <person name="Lindquist E.A."/>
            <person name="Lipzen A."/>
            <person name="Lundell T."/>
            <person name="Morin E."/>
            <person name="Murat C."/>
            <person name="Riley R."/>
            <person name="Ohm R."/>
            <person name="Sun H."/>
            <person name="Tunlid A."/>
            <person name="Henrissat B."/>
            <person name="Grigoriev I.V."/>
            <person name="Hibbett D.S."/>
            <person name="Martin F."/>
        </authorList>
    </citation>
    <scope>NUCLEOTIDE SEQUENCE [LARGE SCALE GENOMIC DNA]</scope>
    <source>
        <strain evidence="2">Ve08.2h10</strain>
    </source>
</reference>
<proteinExistence type="predicted"/>
<dbReference type="STRING" id="930991.A0A0D0D8L2"/>
<dbReference type="OrthoDB" id="2130169at2759"/>
<evidence type="ECO:0000313" key="2">
    <source>
        <dbReference type="Proteomes" id="UP000054538"/>
    </source>
</evidence>
<sequence length="306" mass="33255">MSAPSQTIFFLGATGYLGSQFLPLLNNKLPELRVVALLHNFTPERQEQIREVYSNISFVEGTLDDGPPSKCKMYISFACRYSPADENLIGRLIATLADLETNSRNHPEKPPLYVSGCGIISDNARGEPVEIGKGWSDIGFGPTLIEAGLRTKNTVRTIIYFPVQIYGVCEGKQLDSLAPGDGANAMDNIHVKDRAMGLFLVLQAALEGEADEGPDGLMEPRITYTWTKVMGNYLHSKGIIKGGSRPMPPEVIGPLDGWSFLGGNRFLKPQRLAKLGWEATASKILPLLESFPGAHEGGLTVPLVVS</sequence>
<dbReference type="AlphaFoldDB" id="A0A0D0D8L2"/>
<gene>
    <name evidence="1" type="ORF">PAXRUDRAFT_36289</name>
</gene>
<protein>
    <recommendedName>
        <fullName evidence="3">Thioester reductase (TE) domain-containing protein</fullName>
    </recommendedName>
</protein>
<dbReference type="HOGENOM" id="CLU_007383_12_2_1"/>
<dbReference type="SUPFAM" id="SSF51735">
    <property type="entry name" value="NAD(P)-binding Rossmann-fold domains"/>
    <property type="match status" value="1"/>
</dbReference>
<dbReference type="Proteomes" id="UP000054538">
    <property type="component" value="Unassembled WGS sequence"/>
</dbReference>
<name>A0A0D0D8L2_9AGAM</name>
<keyword evidence="2" id="KW-1185">Reference proteome</keyword>
<dbReference type="EMBL" id="KN826108">
    <property type="protein sequence ID" value="KIK80071.1"/>
    <property type="molecule type" value="Genomic_DNA"/>
</dbReference>